<feature type="non-terminal residue" evidence="10">
    <location>
        <position position="239"/>
    </location>
</feature>
<evidence type="ECO:0000256" key="3">
    <source>
        <dbReference type="ARBA" id="ARBA00006263"/>
    </source>
</evidence>
<gene>
    <name evidence="10" type="primary">cobD</name>
    <name evidence="10" type="ORF">ENK37_08010</name>
</gene>
<dbReference type="Pfam" id="PF03186">
    <property type="entry name" value="CobD_Cbib"/>
    <property type="match status" value="1"/>
</dbReference>
<name>A0A7C4ZHF2_9DEIN</name>
<keyword evidence="7 9" id="KW-1133">Transmembrane helix</keyword>
<dbReference type="InterPro" id="IPR004485">
    <property type="entry name" value="Cobalamin_biosynth_CobD/CbiB"/>
</dbReference>
<dbReference type="GO" id="GO:0048472">
    <property type="term" value="F:threonine-phosphate decarboxylase activity"/>
    <property type="evidence" value="ECO:0007669"/>
    <property type="project" value="InterPro"/>
</dbReference>
<dbReference type="PANTHER" id="PTHR34308">
    <property type="entry name" value="COBALAMIN BIOSYNTHESIS PROTEIN CBIB"/>
    <property type="match status" value="1"/>
</dbReference>
<dbReference type="PANTHER" id="PTHR34308:SF1">
    <property type="entry name" value="COBALAMIN BIOSYNTHESIS PROTEIN CBIB"/>
    <property type="match status" value="1"/>
</dbReference>
<comment type="subcellular location">
    <subcellularLocation>
        <location evidence="1">Cell membrane</location>
        <topology evidence="1">Multi-pass membrane protein</topology>
    </subcellularLocation>
</comment>
<comment type="caution">
    <text evidence="10">The sequence shown here is derived from an EMBL/GenBank/DDBJ whole genome shotgun (WGS) entry which is preliminary data.</text>
</comment>
<dbReference type="UniPathway" id="UPA00148"/>
<dbReference type="Proteomes" id="UP000885759">
    <property type="component" value="Unassembled WGS sequence"/>
</dbReference>
<dbReference type="EMBL" id="DRPZ01000208">
    <property type="protein sequence ID" value="HGY09977.1"/>
    <property type="molecule type" value="Genomic_DNA"/>
</dbReference>
<dbReference type="GO" id="GO:0005886">
    <property type="term" value="C:plasma membrane"/>
    <property type="evidence" value="ECO:0007669"/>
    <property type="project" value="UniProtKB-SubCell"/>
</dbReference>
<dbReference type="HAMAP" id="MF_00024">
    <property type="entry name" value="CobD_CbiB"/>
    <property type="match status" value="1"/>
</dbReference>
<proteinExistence type="inferred from homology"/>
<evidence type="ECO:0000256" key="4">
    <source>
        <dbReference type="ARBA" id="ARBA00022475"/>
    </source>
</evidence>
<evidence type="ECO:0000256" key="6">
    <source>
        <dbReference type="ARBA" id="ARBA00022692"/>
    </source>
</evidence>
<keyword evidence="5" id="KW-0169">Cobalamin biosynthesis</keyword>
<organism evidence="10">
    <name type="scientific">Oceanithermus profundus</name>
    <dbReference type="NCBI Taxonomy" id="187137"/>
    <lineage>
        <taxon>Bacteria</taxon>
        <taxon>Thermotogati</taxon>
        <taxon>Deinococcota</taxon>
        <taxon>Deinococci</taxon>
        <taxon>Thermales</taxon>
        <taxon>Thermaceae</taxon>
        <taxon>Oceanithermus</taxon>
    </lineage>
</organism>
<feature type="transmembrane region" description="Helical" evidence="9">
    <location>
        <begin position="46"/>
        <end position="68"/>
    </location>
</feature>
<reference evidence="10" key="1">
    <citation type="journal article" date="2020" name="mSystems">
        <title>Genome- and Community-Level Interaction Insights into Carbon Utilization and Element Cycling Functions of Hydrothermarchaeota in Hydrothermal Sediment.</title>
        <authorList>
            <person name="Zhou Z."/>
            <person name="Liu Y."/>
            <person name="Xu W."/>
            <person name="Pan J."/>
            <person name="Luo Z.H."/>
            <person name="Li M."/>
        </authorList>
    </citation>
    <scope>NUCLEOTIDE SEQUENCE [LARGE SCALE GENOMIC DNA]</scope>
    <source>
        <strain evidence="10">HyVt-570</strain>
    </source>
</reference>
<keyword evidence="8 9" id="KW-0472">Membrane</keyword>
<evidence type="ECO:0000256" key="9">
    <source>
        <dbReference type="SAM" id="Phobius"/>
    </source>
</evidence>
<evidence type="ECO:0000313" key="10">
    <source>
        <dbReference type="EMBL" id="HGY09977.1"/>
    </source>
</evidence>
<dbReference type="AlphaFoldDB" id="A0A7C4ZHF2"/>
<protein>
    <submittedName>
        <fullName evidence="10">Cobalamin biosynthesis protein CobD</fullName>
    </submittedName>
</protein>
<comment type="similarity">
    <text evidence="3">Belongs to the CobD/CbiB family.</text>
</comment>
<feature type="transmembrane region" description="Helical" evidence="9">
    <location>
        <begin position="145"/>
        <end position="163"/>
    </location>
</feature>
<accession>A0A7C4ZHF2</accession>
<keyword evidence="4" id="KW-1003">Cell membrane</keyword>
<evidence type="ECO:0000256" key="1">
    <source>
        <dbReference type="ARBA" id="ARBA00004651"/>
    </source>
</evidence>
<dbReference type="GO" id="GO:0009236">
    <property type="term" value="P:cobalamin biosynthetic process"/>
    <property type="evidence" value="ECO:0007669"/>
    <property type="project" value="UniProtKB-UniPathway"/>
</dbReference>
<comment type="pathway">
    <text evidence="2">Cofactor biosynthesis; adenosylcobalamin biosynthesis.</text>
</comment>
<evidence type="ECO:0000256" key="7">
    <source>
        <dbReference type="ARBA" id="ARBA00022989"/>
    </source>
</evidence>
<dbReference type="NCBIfam" id="TIGR00380">
    <property type="entry name" value="cobal_cbiB"/>
    <property type="match status" value="1"/>
</dbReference>
<keyword evidence="6 9" id="KW-0812">Transmembrane</keyword>
<evidence type="ECO:0000256" key="5">
    <source>
        <dbReference type="ARBA" id="ARBA00022573"/>
    </source>
</evidence>
<evidence type="ECO:0000256" key="2">
    <source>
        <dbReference type="ARBA" id="ARBA00004953"/>
    </source>
</evidence>
<sequence length="239" mass="25835">MTVLLAAFLDWLLREPPARLHPVVGIGRLLAGLERFWRDDARAGAAAWAAGAVVVTGLAAMLGCWTLTLEAPWRLAATALLLWPAFSLRMLLEEVAAVEVALAHDLDEARTRLARLVSRDTGSLDEAGVRMAALETLAENLSDSLVAPMFYFALFGLPGAWLYRYANTADATWGYRTPRYARWGRFAARADDLLNLLPARLAACLLGGGRDLAALRREAARTPSPNAGWPMAALALALG</sequence>
<evidence type="ECO:0000256" key="8">
    <source>
        <dbReference type="ARBA" id="ARBA00023136"/>
    </source>
</evidence>